<dbReference type="Pfam" id="PF01094">
    <property type="entry name" value="ANF_receptor"/>
    <property type="match status" value="1"/>
</dbReference>
<dbReference type="InterPro" id="IPR017978">
    <property type="entry name" value="GPCR_3_C"/>
</dbReference>
<evidence type="ECO:0000256" key="1">
    <source>
        <dbReference type="ARBA" id="ARBA00004651"/>
    </source>
</evidence>
<keyword evidence="7 11" id="KW-0472">Membrane</keyword>
<evidence type="ECO:0000256" key="5">
    <source>
        <dbReference type="ARBA" id="ARBA00022989"/>
    </source>
</evidence>
<dbReference type="Proteomes" id="UP000812440">
    <property type="component" value="Chromosome 8_10"/>
</dbReference>
<keyword evidence="5 11" id="KW-1133">Transmembrane helix</keyword>
<feature type="domain" description="G-protein coupled receptors family 3 profile" evidence="12">
    <location>
        <begin position="448"/>
        <end position="709"/>
    </location>
</feature>
<evidence type="ECO:0000256" key="10">
    <source>
        <dbReference type="ARBA" id="ARBA00023224"/>
    </source>
</evidence>
<comment type="subcellular location">
    <subcellularLocation>
        <location evidence="1">Cell membrane</location>
        <topology evidence="1">Multi-pass membrane protein</topology>
    </subcellularLocation>
</comment>
<keyword evidence="3 11" id="KW-0812">Transmembrane</keyword>
<keyword evidence="9" id="KW-0325">Glycoprotein</keyword>
<dbReference type="Gene3D" id="3.40.50.2300">
    <property type="match status" value="1"/>
</dbReference>
<dbReference type="Pfam" id="PF00003">
    <property type="entry name" value="7tm_3"/>
    <property type="match status" value="1"/>
</dbReference>
<evidence type="ECO:0000256" key="3">
    <source>
        <dbReference type="ARBA" id="ARBA00022692"/>
    </source>
</evidence>
<dbReference type="InterPro" id="IPR000068">
    <property type="entry name" value="GPCR_3_Ca_sens_rcpt-rel"/>
</dbReference>
<evidence type="ECO:0000256" key="2">
    <source>
        <dbReference type="ARBA" id="ARBA00022475"/>
    </source>
</evidence>
<sequence>MTLGYSVLLKNGRASVHYTQHLLAFIYAIEEINASDKILPNISLGYTIYDACSNEVIALDKVLKIISESGEATPNYICQKRQKSVAIIGHFQSSATHVIAQITQLYRYPQISYGAMDPVFNDRNLFPTLYRMVPDEYSQFDSIIQLLIHFNWNWVGIITTDDISNQKASLELEKEMMNHGICVEFIFDLPNKDSIKTTNQFIKTTTANVIVLYFTYIDLLNFLLKDNQNPISKKVLVASVTLQIVSDYGYLSLLPALNGSLLIMVPKGEIPGFSLTDFEWEKMKDKNYVKDFFINIHCSDFLFSNGSHNNPNCLWVTQWQKYALKEESNNYYITAVIYNTVHLLAQALHQMHVDQLLFEKDSKHLAAKNKFKTPLSLCGWFCPTGYRKSLLLGKHLCCYDCIPCSEGEIANSTDSENCLLCPEDHWSNPRKDLCVKKTIDFLSYGNYLGRALSAVAIIFSLITIGILCLFVIHQKSPIVKANNRHLSYILLVSLILSFCCSFLFIGRPVQVTCILRQVTFLVTYTVAISSVLGKTLTVIIAFRATKPGSKLRNWMGYKVSFGLVIICSSGKLVICITWLIWATPFTELDTKTAQQIMTLQCNEGSIVMFYLAVSYIAVLSLLCFIVAFMARKLPDRYNEAQYITFSMLVFCSVWVSFIPTYLSTKGKYMVAVEIFTILSSAAGLLFCIFLPKCYIILLKCEQNTRSHKQ</sequence>
<dbReference type="Gene3D" id="2.10.50.30">
    <property type="entry name" value="GPCR, family 3, nine cysteines domain"/>
    <property type="match status" value="1"/>
</dbReference>
<feature type="transmembrane region" description="Helical" evidence="11">
    <location>
        <begin position="451"/>
        <end position="473"/>
    </location>
</feature>
<protein>
    <recommendedName>
        <fullName evidence="12">G-protein coupled receptors family 3 profile domain-containing protein</fullName>
    </recommendedName>
</protein>
<evidence type="ECO:0000313" key="14">
    <source>
        <dbReference type="Proteomes" id="UP000812440"/>
    </source>
</evidence>
<dbReference type="InterPro" id="IPR028082">
    <property type="entry name" value="Peripla_BP_I"/>
</dbReference>
<dbReference type="PROSITE" id="PS50259">
    <property type="entry name" value="G_PROTEIN_RECEP_F3_4"/>
    <property type="match status" value="1"/>
</dbReference>
<keyword evidence="8" id="KW-0675">Receptor</keyword>
<dbReference type="GO" id="GO:0004930">
    <property type="term" value="F:G protein-coupled receptor activity"/>
    <property type="evidence" value="ECO:0007669"/>
    <property type="project" value="UniProtKB-KW"/>
</dbReference>
<keyword evidence="10" id="KW-0807">Transducer</keyword>
<dbReference type="InterPro" id="IPR011500">
    <property type="entry name" value="GPCR_3_9-Cys_dom"/>
</dbReference>
<keyword evidence="4" id="KW-0732">Signal</keyword>
<evidence type="ECO:0000256" key="9">
    <source>
        <dbReference type="ARBA" id="ARBA00023180"/>
    </source>
</evidence>
<proteinExistence type="predicted"/>
<dbReference type="FunFam" id="3.40.50.2300:FF:000728">
    <property type="entry name" value="Uncharacterized protein"/>
    <property type="match status" value="1"/>
</dbReference>
<feature type="transmembrane region" description="Helical" evidence="11">
    <location>
        <begin position="485"/>
        <end position="506"/>
    </location>
</feature>
<keyword evidence="2" id="KW-1003">Cell membrane</keyword>
<evidence type="ECO:0000256" key="4">
    <source>
        <dbReference type="ARBA" id="ARBA00022729"/>
    </source>
</evidence>
<evidence type="ECO:0000313" key="13">
    <source>
        <dbReference type="EMBL" id="KAG8449783.1"/>
    </source>
</evidence>
<reference evidence="13" key="1">
    <citation type="thesis" date="2020" institute="ProQuest LLC" country="789 East Eisenhower Parkway, Ann Arbor, MI, USA">
        <title>Comparative Genomics and Chromosome Evolution.</title>
        <authorList>
            <person name="Mudd A.B."/>
        </authorList>
    </citation>
    <scope>NUCLEOTIDE SEQUENCE</scope>
    <source>
        <strain evidence="13">Female2</strain>
        <tissue evidence="13">Blood</tissue>
    </source>
</reference>
<dbReference type="AlphaFoldDB" id="A0A8T2K1A3"/>
<feature type="transmembrane region" description="Helical" evidence="11">
    <location>
        <begin position="642"/>
        <end position="662"/>
    </location>
</feature>
<accession>A0A8T2K1A3</accession>
<evidence type="ECO:0000256" key="8">
    <source>
        <dbReference type="ARBA" id="ARBA00023170"/>
    </source>
</evidence>
<evidence type="ECO:0000256" key="7">
    <source>
        <dbReference type="ARBA" id="ARBA00023136"/>
    </source>
</evidence>
<name>A0A8T2K1A3_9PIPI</name>
<dbReference type="GO" id="GO:0005886">
    <property type="term" value="C:plasma membrane"/>
    <property type="evidence" value="ECO:0007669"/>
    <property type="project" value="UniProtKB-SubCell"/>
</dbReference>
<dbReference type="InterPro" id="IPR001828">
    <property type="entry name" value="ANF_lig-bd_rcpt"/>
</dbReference>
<evidence type="ECO:0000256" key="6">
    <source>
        <dbReference type="ARBA" id="ARBA00023040"/>
    </source>
</evidence>
<keyword evidence="14" id="KW-1185">Reference proteome</keyword>
<dbReference type="FunFam" id="2.10.50.30:FF:000003">
    <property type="entry name" value="Vomeronasal 2, receptor 120"/>
    <property type="match status" value="1"/>
</dbReference>
<dbReference type="EMBL" id="JAACNH010000003">
    <property type="protein sequence ID" value="KAG8449783.1"/>
    <property type="molecule type" value="Genomic_DNA"/>
</dbReference>
<gene>
    <name evidence="13" type="ORF">GDO86_016443</name>
</gene>
<evidence type="ECO:0000259" key="12">
    <source>
        <dbReference type="PROSITE" id="PS50259"/>
    </source>
</evidence>
<keyword evidence="6" id="KW-0297">G-protein coupled receptor</keyword>
<evidence type="ECO:0000256" key="11">
    <source>
        <dbReference type="SAM" id="Phobius"/>
    </source>
</evidence>
<dbReference type="Pfam" id="PF07562">
    <property type="entry name" value="NCD3G"/>
    <property type="match status" value="1"/>
</dbReference>
<feature type="transmembrane region" description="Helical" evidence="11">
    <location>
        <begin position="674"/>
        <end position="698"/>
    </location>
</feature>
<dbReference type="PANTHER" id="PTHR24061:SF631">
    <property type="entry name" value="VOMERONASAL TYPE-2 RECEPTOR 26"/>
    <property type="match status" value="1"/>
</dbReference>
<dbReference type="SUPFAM" id="SSF53822">
    <property type="entry name" value="Periplasmic binding protein-like I"/>
    <property type="match status" value="1"/>
</dbReference>
<organism evidence="13 14">
    <name type="scientific">Hymenochirus boettgeri</name>
    <name type="common">Congo dwarf clawed frog</name>
    <dbReference type="NCBI Taxonomy" id="247094"/>
    <lineage>
        <taxon>Eukaryota</taxon>
        <taxon>Metazoa</taxon>
        <taxon>Chordata</taxon>
        <taxon>Craniata</taxon>
        <taxon>Vertebrata</taxon>
        <taxon>Euteleostomi</taxon>
        <taxon>Amphibia</taxon>
        <taxon>Batrachia</taxon>
        <taxon>Anura</taxon>
        <taxon>Pipoidea</taxon>
        <taxon>Pipidae</taxon>
        <taxon>Pipinae</taxon>
        <taxon>Hymenochirus</taxon>
    </lineage>
</organism>
<dbReference type="PANTHER" id="PTHR24061">
    <property type="entry name" value="CALCIUM-SENSING RECEPTOR-RELATED"/>
    <property type="match status" value="1"/>
</dbReference>
<dbReference type="PRINTS" id="PR00248">
    <property type="entry name" value="GPCRMGR"/>
</dbReference>
<dbReference type="FunFam" id="3.40.50.2300:FF:000024">
    <property type="entry name" value="Vomeronasal 2, receptor 73"/>
    <property type="match status" value="1"/>
</dbReference>
<dbReference type="InterPro" id="IPR000337">
    <property type="entry name" value="GPCR_3"/>
</dbReference>
<comment type="caution">
    <text evidence="13">The sequence shown here is derived from an EMBL/GenBank/DDBJ whole genome shotgun (WGS) entry which is preliminary data.</text>
</comment>
<dbReference type="OrthoDB" id="5984008at2759"/>
<dbReference type="CDD" id="cd15283">
    <property type="entry name" value="7tmC_V2R_pheromone"/>
    <property type="match status" value="1"/>
</dbReference>
<feature type="transmembrane region" description="Helical" evidence="11">
    <location>
        <begin position="607"/>
        <end position="630"/>
    </location>
</feature>
<feature type="transmembrane region" description="Helical" evidence="11">
    <location>
        <begin position="518"/>
        <end position="542"/>
    </location>
</feature>
<dbReference type="InterPro" id="IPR038550">
    <property type="entry name" value="GPCR_3_9-Cys_sf"/>
</dbReference>
<feature type="transmembrane region" description="Helical" evidence="11">
    <location>
        <begin position="554"/>
        <end position="581"/>
    </location>
</feature>